<reference evidence="2 3" key="1">
    <citation type="journal article" date="2011" name="PLoS Genet.">
        <title>Azospirillum genomes reveal transition of bacteria from aquatic to terrestrial environments.</title>
        <authorList>
            <person name="Wisniewski-Dye F."/>
            <person name="Borziak K."/>
            <person name="Khalsa-Moyers G."/>
            <person name="Alexandre G."/>
            <person name="Sukharnikov L.O."/>
            <person name="Wuichet K."/>
            <person name="Hurst G.B."/>
            <person name="McDonald W.H."/>
            <person name="Robertson J.S."/>
            <person name="Barbe V."/>
            <person name="Calteau A."/>
            <person name="Rouy Z."/>
            <person name="Mangenot S."/>
            <person name="Prigent-Combaret C."/>
            <person name="Normand P."/>
            <person name="Boyer M."/>
            <person name="Siguier P."/>
            <person name="Dessaux Y."/>
            <person name="Elmerich C."/>
            <person name="Condemine G."/>
            <person name="Krishnen G."/>
            <person name="Kennedy I."/>
            <person name="Paterson A.H."/>
            <person name="Gonzalez V."/>
            <person name="Mavingui P."/>
            <person name="Zhulin I.B."/>
        </authorList>
    </citation>
    <scope>NUCLEOTIDE SEQUENCE [LARGE SCALE GENOMIC DNA]</scope>
    <source>
        <strain evidence="2 3">Sp245</strain>
    </source>
</reference>
<gene>
    <name evidence="2" type="ORF">AZOBR_10149</name>
</gene>
<name>A0A9P1JMW8_9PROT</name>
<dbReference type="KEGG" id="abs:AZOBR_10149"/>
<dbReference type="Proteomes" id="UP000007319">
    <property type="component" value="Chromosome"/>
</dbReference>
<evidence type="ECO:0000313" key="2">
    <source>
        <dbReference type="EMBL" id="CCC96362.1"/>
    </source>
</evidence>
<accession>A0A9P1JMW8</accession>
<dbReference type="AlphaFoldDB" id="A0A9P1JMW8"/>
<protein>
    <submittedName>
        <fullName evidence="2">Uncharacterized protein</fullName>
    </submittedName>
</protein>
<dbReference type="EMBL" id="HE577327">
    <property type="protein sequence ID" value="CCC96362.1"/>
    <property type="molecule type" value="Genomic_DNA"/>
</dbReference>
<organism evidence="2 3">
    <name type="scientific">Azospirillum baldaniorum</name>
    <dbReference type="NCBI Taxonomy" id="1064539"/>
    <lineage>
        <taxon>Bacteria</taxon>
        <taxon>Pseudomonadati</taxon>
        <taxon>Pseudomonadota</taxon>
        <taxon>Alphaproteobacteria</taxon>
        <taxon>Rhodospirillales</taxon>
        <taxon>Azospirillaceae</taxon>
        <taxon>Azospirillum</taxon>
    </lineage>
</organism>
<evidence type="ECO:0000256" key="1">
    <source>
        <dbReference type="SAM" id="MobiDB-lite"/>
    </source>
</evidence>
<proteinExistence type="predicted"/>
<evidence type="ECO:0000313" key="3">
    <source>
        <dbReference type="Proteomes" id="UP000007319"/>
    </source>
</evidence>
<keyword evidence="3" id="KW-1185">Reference proteome</keyword>
<sequence>MRQHSLEASEARGDRPGHRYGGTDRFASRAFHVDEGLRTGRRRLPSVHRVESPGVRLPLSCARAANRCAGGDG</sequence>
<feature type="region of interest" description="Disordered" evidence="1">
    <location>
        <begin position="1"/>
        <end position="26"/>
    </location>
</feature>
<feature type="compositionally biased region" description="Basic and acidic residues" evidence="1">
    <location>
        <begin position="1"/>
        <end position="17"/>
    </location>
</feature>